<organism evidence="3 6">
    <name type="scientific">Actinopolyspora erythraea</name>
    <dbReference type="NCBI Taxonomy" id="414996"/>
    <lineage>
        <taxon>Bacteria</taxon>
        <taxon>Bacillati</taxon>
        <taxon>Actinomycetota</taxon>
        <taxon>Actinomycetes</taxon>
        <taxon>Actinopolysporales</taxon>
        <taxon>Actinopolysporaceae</taxon>
        <taxon>Actinopolyspora</taxon>
    </lineage>
</organism>
<keyword evidence="2" id="KW-1133">Transmembrane helix</keyword>
<dbReference type="RefSeq" id="WP_043576521.1">
    <property type="nucleotide sequence ID" value="NZ_CP022752.1"/>
</dbReference>
<evidence type="ECO:0000313" key="3">
    <source>
        <dbReference type="EMBL" id="ASU77406.1"/>
    </source>
</evidence>
<evidence type="ECO:0000256" key="1">
    <source>
        <dbReference type="SAM" id="MobiDB-lite"/>
    </source>
</evidence>
<dbReference type="Proteomes" id="UP000029737">
    <property type="component" value="Unassembled WGS sequence"/>
</dbReference>
<dbReference type="Proteomes" id="UP000215043">
    <property type="component" value="Chromosome"/>
</dbReference>
<protein>
    <submittedName>
        <fullName evidence="3">DUF2537 domain-containing protein</fullName>
    </submittedName>
</protein>
<feature type="transmembrane region" description="Helical" evidence="2">
    <location>
        <begin position="158"/>
        <end position="177"/>
    </location>
</feature>
<dbReference type="OrthoDB" id="3573230at2"/>
<proteinExistence type="predicted"/>
<dbReference type="KEGG" id="aey:CDG81_02780"/>
<evidence type="ECO:0000313" key="6">
    <source>
        <dbReference type="Proteomes" id="UP000215043"/>
    </source>
</evidence>
<sequence>MPGGATTVADAVELRVGRGRPLFVEMDGRLGLKPEHVGLSPALCAVLYEWAEVAERVAHGEITDEGAVETVARRGERLAGRVADEFGREVRYRDPLTGEQRTVPAPRGDSLSPGSDPRREATDPAARPTGFAVSVLLAVLVAVVLVVVSLGLGEVNPVLGVVINLAIAGGLAPSVWLGRSVPTWRWVAFGVVLGVGASWLVLPLSLLG</sequence>
<evidence type="ECO:0000256" key="2">
    <source>
        <dbReference type="SAM" id="Phobius"/>
    </source>
</evidence>
<gene>
    <name evidence="3" type="ORF">CDG81_02780</name>
    <name evidence="4" type="ORF">IL38_18200</name>
</gene>
<dbReference type="EMBL" id="JPMV01000033">
    <property type="protein sequence ID" value="KGI80381.1"/>
    <property type="molecule type" value="Genomic_DNA"/>
</dbReference>
<reference evidence="3 6" key="2">
    <citation type="submission" date="2017-08" db="EMBL/GenBank/DDBJ databases">
        <title>The complete genome sequence of moderately halophilic actinomycete Actinopolyspora erythraea YIM 90600, the producer of novel erythromycin, novel actinopolysporins A-C and tubercidin.</title>
        <authorList>
            <person name="Yin M."/>
            <person name="Tang S."/>
        </authorList>
    </citation>
    <scope>NUCLEOTIDE SEQUENCE [LARGE SCALE GENOMIC DNA]</scope>
    <source>
        <strain evidence="3 6">YIM 90600</strain>
    </source>
</reference>
<dbReference type="HOGENOM" id="CLU_1320136_0_0_11"/>
<keyword evidence="2" id="KW-0472">Membrane</keyword>
<keyword evidence="2" id="KW-0812">Transmembrane</keyword>
<dbReference type="eggNOG" id="ENOG5033P34">
    <property type="taxonomic scope" value="Bacteria"/>
</dbReference>
<name>A0A099D367_9ACTN</name>
<dbReference type="EMBL" id="CP022752">
    <property type="protein sequence ID" value="ASU77406.1"/>
    <property type="molecule type" value="Genomic_DNA"/>
</dbReference>
<feature type="transmembrane region" description="Helical" evidence="2">
    <location>
        <begin position="129"/>
        <end position="152"/>
    </location>
</feature>
<dbReference type="InterPro" id="IPR024244">
    <property type="entry name" value="DUF2537"/>
</dbReference>
<feature type="transmembrane region" description="Helical" evidence="2">
    <location>
        <begin position="184"/>
        <end position="202"/>
    </location>
</feature>
<keyword evidence="5" id="KW-1185">Reference proteome</keyword>
<dbReference type="AlphaFoldDB" id="A0A099D367"/>
<reference evidence="4 5" key="1">
    <citation type="journal article" date="2014" name="PLoS ONE">
        <title>Identification and Characterization of a New Erythromycin Biosynthetic Gene Cluster in Actinopolyspora erythraea YIM90600, a Novel Erythronolide-Producing Halophilic Actinomycete Isolated from Salt Field.</title>
        <authorList>
            <person name="Chen D."/>
            <person name="Feng J."/>
            <person name="Huang L."/>
            <person name="Zhang Q."/>
            <person name="Wu J."/>
            <person name="Zhu X."/>
            <person name="Duan Y."/>
            <person name="Xu Z."/>
        </authorList>
    </citation>
    <scope>NUCLEOTIDE SEQUENCE [LARGE SCALE GENOMIC DNA]</scope>
    <source>
        <strain evidence="4 5">YIM90600</strain>
    </source>
</reference>
<evidence type="ECO:0000313" key="5">
    <source>
        <dbReference type="Proteomes" id="UP000029737"/>
    </source>
</evidence>
<feature type="region of interest" description="Disordered" evidence="1">
    <location>
        <begin position="97"/>
        <end position="125"/>
    </location>
</feature>
<accession>A0A099D367</accession>
<dbReference type="Pfam" id="PF10801">
    <property type="entry name" value="DUF2537"/>
    <property type="match status" value="1"/>
</dbReference>
<evidence type="ECO:0000313" key="4">
    <source>
        <dbReference type="EMBL" id="KGI80381.1"/>
    </source>
</evidence>